<proteinExistence type="predicted"/>
<dbReference type="GO" id="GO:0006950">
    <property type="term" value="P:response to stress"/>
    <property type="evidence" value="ECO:0007669"/>
    <property type="project" value="TreeGrafter"/>
</dbReference>
<dbReference type="InterPro" id="IPR036390">
    <property type="entry name" value="WH_DNA-bd_sf"/>
</dbReference>
<dbReference type="AlphaFoldDB" id="A0AAW5JWE2"/>
<dbReference type="PRINTS" id="PR00598">
    <property type="entry name" value="HTHMARR"/>
</dbReference>
<dbReference type="InterPro" id="IPR036388">
    <property type="entry name" value="WH-like_DNA-bd_sf"/>
</dbReference>
<reference evidence="2" key="1">
    <citation type="submission" date="2022-06" db="EMBL/GenBank/DDBJ databases">
        <title>Isolation of gut microbiota from human fecal samples.</title>
        <authorList>
            <person name="Pamer E.G."/>
            <person name="Barat B."/>
            <person name="Waligurski E."/>
            <person name="Medina S."/>
            <person name="Paddock L."/>
            <person name="Mostad J."/>
        </authorList>
    </citation>
    <scope>NUCLEOTIDE SEQUENCE</scope>
    <source>
        <strain evidence="2">DFI.9.91</strain>
    </source>
</reference>
<dbReference type="GO" id="GO:0003700">
    <property type="term" value="F:DNA-binding transcription factor activity"/>
    <property type="evidence" value="ECO:0007669"/>
    <property type="project" value="InterPro"/>
</dbReference>
<dbReference type="PANTHER" id="PTHR33164:SF43">
    <property type="entry name" value="HTH-TYPE TRANSCRIPTIONAL REPRESSOR YETL"/>
    <property type="match status" value="1"/>
</dbReference>
<evidence type="ECO:0000313" key="3">
    <source>
        <dbReference type="Proteomes" id="UP001204562"/>
    </source>
</evidence>
<name>A0AAW5JWE2_9FIRM</name>
<comment type="caution">
    <text evidence="2">The sequence shown here is derived from an EMBL/GenBank/DDBJ whole genome shotgun (WGS) entry which is preliminary data.</text>
</comment>
<evidence type="ECO:0000259" key="1">
    <source>
        <dbReference type="PROSITE" id="PS50995"/>
    </source>
</evidence>
<dbReference type="InterPro" id="IPR000835">
    <property type="entry name" value="HTH_MarR-typ"/>
</dbReference>
<feature type="domain" description="HTH marR-type" evidence="1">
    <location>
        <begin position="9"/>
        <end position="147"/>
    </location>
</feature>
<dbReference type="InterPro" id="IPR039422">
    <property type="entry name" value="MarR/SlyA-like"/>
</dbReference>
<gene>
    <name evidence="2" type="ORF">NE579_13875</name>
</gene>
<organism evidence="2 3">
    <name type="scientific">Intestinimonas massiliensis</name>
    <name type="common">ex Afouda et al. 2020</name>
    <dbReference type="NCBI Taxonomy" id="1673721"/>
    <lineage>
        <taxon>Bacteria</taxon>
        <taxon>Bacillati</taxon>
        <taxon>Bacillota</taxon>
        <taxon>Clostridia</taxon>
        <taxon>Eubacteriales</taxon>
        <taxon>Intestinimonas</taxon>
    </lineage>
</organism>
<dbReference type="EMBL" id="JANFYS010000034">
    <property type="protein sequence ID" value="MCQ4771530.1"/>
    <property type="molecule type" value="Genomic_DNA"/>
</dbReference>
<accession>A0AAW5JWE2</accession>
<dbReference type="PANTHER" id="PTHR33164">
    <property type="entry name" value="TRANSCRIPTIONAL REGULATOR, MARR FAMILY"/>
    <property type="match status" value="1"/>
</dbReference>
<dbReference type="PROSITE" id="PS50995">
    <property type="entry name" value="HTH_MARR_2"/>
    <property type="match status" value="1"/>
</dbReference>
<evidence type="ECO:0000313" key="2">
    <source>
        <dbReference type="EMBL" id="MCQ4771530.1"/>
    </source>
</evidence>
<dbReference type="Proteomes" id="UP001204562">
    <property type="component" value="Unassembled WGS sequence"/>
</dbReference>
<dbReference type="RefSeq" id="WP_256304681.1">
    <property type="nucleotide sequence ID" value="NZ_JANFYS010000034.1"/>
</dbReference>
<dbReference type="Pfam" id="PF12802">
    <property type="entry name" value="MarR_2"/>
    <property type="match status" value="1"/>
</dbReference>
<protein>
    <submittedName>
        <fullName evidence="2">MarR family winged helix-turn-helix transcriptional regulator</fullName>
    </submittedName>
</protein>
<dbReference type="SMART" id="SM00347">
    <property type="entry name" value="HTH_MARR"/>
    <property type="match status" value="1"/>
</dbReference>
<sequence length="151" mass="17459">MEVIPIDRQNSISFTIRGLSNLLRRKMMEVAPPPEDRHGTTETEGQIMGFLCDHPDRALYQRDVEEAFCIRRSTACRFLQNLERDGMLARQSVPQDARLKKLVPTAKALALHAEIESKTRIIEDLMTRDLTQDEIAQFLAIAWKIQRNLRQ</sequence>
<dbReference type="Gene3D" id="1.10.10.10">
    <property type="entry name" value="Winged helix-like DNA-binding domain superfamily/Winged helix DNA-binding domain"/>
    <property type="match status" value="1"/>
</dbReference>
<dbReference type="SUPFAM" id="SSF46785">
    <property type="entry name" value="Winged helix' DNA-binding domain"/>
    <property type="match status" value="1"/>
</dbReference>